<sequence>MRVLGRTLPLGAALVIMYALSRVLSTGFLLLAWAIPHHQPHAYLEPGPGFSGFLTSWDALWYRQIALHGYPPHLPLFPNGDVSYNAWAFFPVYPAIVRGVMTVTTLPFEIAGPLVSTIAGGAAVFAVHRVVRMRFGTRAAWWAAVFFAFGPMSWILQLAYAESLFLFLLFWAIAAMMRRRYLVMIPFAVLASFTHPGALALGAALVIKAIVRLARRQPIGARHWAGALSAIVVVLAAGIAWPLIAAGVTGDPSAYFDTEFAWWQDFIGRTLLIPFTPAFVLYQRLLGVWGVVLVAAVLIGFAALMVSRTGRRLGTDLWAFVFGYVGYLAAVFLPTQSLIRLLMPLSPLFGHPFFTGSPRRRWISFALGVALQLPAIELLWVAFPRRRPRCENMGAWSSATSRTSSTRSPRRTSSRRATPGRRTCVLTTGRSRMP</sequence>
<reference evidence="13" key="1">
    <citation type="journal article" date="2019" name="Int. J. Syst. Evol. Microbiol.">
        <title>The Global Catalogue of Microorganisms (GCM) 10K type strain sequencing project: providing services to taxonomists for standard genome sequencing and annotation.</title>
        <authorList>
            <consortium name="The Broad Institute Genomics Platform"/>
            <consortium name="The Broad Institute Genome Sequencing Center for Infectious Disease"/>
            <person name="Wu L."/>
            <person name="Ma J."/>
        </authorList>
    </citation>
    <scope>NUCLEOTIDE SEQUENCE [LARGE SCALE GENOMIC DNA]</scope>
    <source>
        <strain evidence="13">NBRC 108894</strain>
    </source>
</reference>
<feature type="transmembrane region" description="Helical" evidence="11">
    <location>
        <begin position="223"/>
        <end position="244"/>
    </location>
</feature>
<dbReference type="Proteomes" id="UP001157034">
    <property type="component" value="Unassembled WGS sequence"/>
</dbReference>
<evidence type="ECO:0000313" key="13">
    <source>
        <dbReference type="Proteomes" id="UP001157034"/>
    </source>
</evidence>
<evidence type="ECO:0000256" key="6">
    <source>
        <dbReference type="ARBA" id="ARBA00022692"/>
    </source>
</evidence>
<evidence type="ECO:0000256" key="7">
    <source>
        <dbReference type="ARBA" id="ARBA00022824"/>
    </source>
</evidence>
<proteinExistence type="predicted"/>
<evidence type="ECO:0000256" key="11">
    <source>
        <dbReference type="SAM" id="Phobius"/>
    </source>
</evidence>
<evidence type="ECO:0008006" key="14">
    <source>
        <dbReference type="Google" id="ProtNLM"/>
    </source>
</evidence>
<feature type="transmembrane region" description="Helical" evidence="11">
    <location>
        <begin position="139"/>
        <end position="161"/>
    </location>
</feature>
<keyword evidence="7" id="KW-0256">Endoplasmic reticulum</keyword>
<dbReference type="RefSeq" id="WP_284254966.1">
    <property type="nucleotide sequence ID" value="NZ_BSVB01000001.1"/>
</dbReference>
<evidence type="ECO:0000256" key="2">
    <source>
        <dbReference type="ARBA" id="ARBA00004687"/>
    </source>
</evidence>
<keyword evidence="6 11" id="KW-0812">Transmembrane</keyword>
<feature type="compositionally biased region" description="Polar residues" evidence="10">
    <location>
        <begin position="425"/>
        <end position="434"/>
    </location>
</feature>
<dbReference type="InterPro" id="IPR007315">
    <property type="entry name" value="PIG-V/Gpi18"/>
</dbReference>
<feature type="transmembrane region" description="Helical" evidence="11">
    <location>
        <begin position="318"/>
        <end position="342"/>
    </location>
</feature>
<feature type="transmembrane region" description="Helical" evidence="11">
    <location>
        <begin position="12"/>
        <end position="35"/>
    </location>
</feature>
<keyword evidence="3" id="KW-0337">GPI-anchor biosynthesis</keyword>
<evidence type="ECO:0000256" key="9">
    <source>
        <dbReference type="ARBA" id="ARBA00023136"/>
    </source>
</evidence>
<keyword evidence="4" id="KW-0328">Glycosyltransferase</keyword>
<comment type="caution">
    <text evidence="12">The sequence shown here is derived from an EMBL/GenBank/DDBJ whole genome shotgun (WGS) entry which is preliminary data.</text>
</comment>
<evidence type="ECO:0000256" key="4">
    <source>
        <dbReference type="ARBA" id="ARBA00022676"/>
    </source>
</evidence>
<dbReference type="PANTHER" id="PTHR12468">
    <property type="entry name" value="GPI MANNOSYLTRANSFERASE 2"/>
    <property type="match status" value="1"/>
</dbReference>
<evidence type="ECO:0000256" key="10">
    <source>
        <dbReference type="SAM" id="MobiDB-lite"/>
    </source>
</evidence>
<protein>
    <recommendedName>
        <fullName evidence="14">Glycosyltransferase RgtA/B/C/D-like domain-containing protein</fullName>
    </recommendedName>
</protein>
<feature type="region of interest" description="Disordered" evidence="10">
    <location>
        <begin position="394"/>
        <end position="434"/>
    </location>
</feature>
<feature type="transmembrane region" description="Helical" evidence="11">
    <location>
        <begin position="110"/>
        <end position="127"/>
    </location>
</feature>
<keyword evidence="8 11" id="KW-1133">Transmembrane helix</keyword>
<dbReference type="EMBL" id="BSVB01000001">
    <property type="protein sequence ID" value="GMA96373.1"/>
    <property type="molecule type" value="Genomic_DNA"/>
</dbReference>
<comment type="subcellular location">
    <subcellularLocation>
        <location evidence="1">Endoplasmic reticulum membrane</location>
        <topology evidence="1">Multi-pass membrane protein</topology>
    </subcellularLocation>
</comment>
<keyword evidence="5" id="KW-0808">Transferase</keyword>
<feature type="transmembrane region" description="Helical" evidence="11">
    <location>
        <begin position="286"/>
        <end position="306"/>
    </location>
</feature>
<name>A0ABQ6K6U2_9MICO</name>
<evidence type="ECO:0000313" key="12">
    <source>
        <dbReference type="EMBL" id="GMA96373.1"/>
    </source>
</evidence>
<comment type="pathway">
    <text evidence="2">Glycolipid biosynthesis; glycosylphosphatidylinositol-anchor biosynthesis.</text>
</comment>
<feature type="transmembrane region" description="Helical" evidence="11">
    <location>
        <begin position="181"/>
        <end position="211"/>
    </location>
</feature>
<dbReference type="PANTHER" id="PTHR12468:SF2">
    <property type="entry name" value="GPI MANNOSYLTRANSFERASE 2"/>
    <property type="match status" value="1"/>
</dbReference>
<keyword evidence="13" id="KW-1185">Reference proteome</keyword>
<evidence type="ECO:0000256" key="1">
    <source>
        <dbReference type="ARBA" id="ARBA00004477"/>
    </source>
</evidence>
<gene>
    <name evidence="12" type="ORF">GCM10025881_31970</name>
</gene>
<accession>A0ABQ6K6U2</accession>
<feature type="compositionally biased region" description="Low complexity" evidence="10">
    <location>
        <begin position="397"/>
        <end position="407"/>
    </location>
</feature>
<evidence type="ECO:0000256" key="3">
    <source>
        <dbReference type="ARBA" id="ARBA00022502"/>
    </source>
</evidence>
<evidence type="ECO:0000256" key="5">
    <source>
        <dbReference type="ARBA" id="ARBA00022679"/>
    </source>
</evidence>
<evidence type="ECO:0000256" key="8">
    <source>
        <dbReference type="ARBA" id="ARBA00022989"/>
    </source>
</evidence>
<organism evidence="12 13">
    <name type="scientific">Pseudolysinimonas kribbensis</name>
    <dbReference type="NCBI Taxonomy" id="433641"/>
    <lineage>
        <taxon>Bacteria</taxon>
        <taxon>Bacillati</taxon>
        <taxon>Actinomycetota</taxon>
        <taxon>Actinomycetes</taxon>
        <taxon>Micrococcales</taxon>
        <taxon>Microbacteriaceae</taxon>
        <taxon>Pseudolysinimonas</taxon>
    </lineage>
</organism>
<keyword evidence="9 11" id="KW-0472">Membrane</keyword>
<feature type="transmembrane region" description="Helical" evidence="11">
    <location>
        <begin position="362"/>
        <end position="383"/>
    </location>
</feature>